<dbReference type="GO" id="GO:0046872">
    <property type="term" value="F:metal ion binding"/>
    <property type="evidence" value="ECO:0007669"/>
    <property type="project" value="UniProtKB-KW"/>
</dbReference>
<evidence type="ECO:0000256" key="3">
    <source>
        <dbReference type="ARBA" id="ARBA00023239"/>
    </source>
</evidence>
<dbReference type="PANTHER" id="PTHR30502">
    <property type="entry name" value="2-KETO-3-DEOXY-L-RHAMNONATE ALDOLASE"/>
    <property type="match status" value="1"/>
</dbReference>
<sequence>MNSHKPCFRGDLMSSILLNKISKGKTVFGTWITMAYPEIVEALSLLPFDWFVFDMEHAPLDVRDVEFLLMAIKRNDIVPIVRVPWNDFVIVKRVLDIGSKGVLFPQISSKEEVELAIRSIRYPPKGIRGVGSRRCIMYGLEDVKEYFRKANDDIIVIVQIETLSAINNLEQIVSLEGIHGVFVGPYDLSAQLGIFGEFSNPKYIETIKRIAETAKRYNKMAGIHTFSAEDALEKIDMGFNFIAISSDIGFTIGGAKMFLKELNIL</sequence>
<organism evidence="5">
    <name type="scientific">Ignisphaera aggregans</name>
    <dbReference type="NCBI Taxonomy" id="334771"/>
    <lineage>
        <taxon>Archaea</taxon>
        <taxon>Thermoproteota</taxon>
        <taxon>Thermoprotei</taxon>
        <taxon>Desulfurococcales</taxon>
        <taxon>Desulfurococcaceae</taxon>
        <taxon>Ignisphaera</taxon>
    </lineage>
</organism>
<comment type="caution">
    <text evidence="5">The sequence shown here is derived from an EMBL/GenBank/DDBJ whole genome shotgun (WGS) entry which is preliminary data.</text>
</comment>
<dbReference type="InterPro" id="IPR015813">
    <property type="entry name" value="Pyrv/PenolPyrv_kinase-like_dom"/>
</dbReference>
<dbReference type="PANTHER" id="PTHR30502:SF0">
    <property type="entry name" value="PHOSPHOENOLPYRUVATE CARBOXYLASE FAMILY PROTEIN"/>
    <property type="match status" value="1"/>
</dbReference>
<evidence type="ECO:0000313" key="5">
    <source>
        <dbReference type="EMBL" id="HGM07353.1"/>
    </source>
</evidence>
<evidence type="ECO:0000256" key="1">
    <source>
        <dbReference type="ARBA" id="ARBA00005568"/>
    </source>
</evidence>
<dbReference type="InterPro" id="IPR040442">
    <property type="entry name" value="Pyrv_kinase-like_dom_sf"/>
</dbReference>
<dbReference type="Pfam" id="PF03328">
    <property type="entry name" value="HpcH_HpaI"/>
    <property type="match status" value="1"/>
</dbReference>
<proteinExistence type="inferred from homology"/>
<dbReference type="GO" id="GO:0005737">
    <property type="term" value="C:cytoplasm"/>
    <property type="evidence" value="ECO:0007669"/>
    <property type="project" value="TreeGrafter"/>
</dbReference>
<dbReference type="InterPro" id="IPR050251">
    <property type="entry name" value="HpcH-HpaI_aldolase"/>
</dbReference>
<dbReference type="SUPFAM" id="SSF51621">
    <property type="entry name" value="Phosphoenolpyruvate/pyruvate domain"/>
    <property type="match status" value="1"/>
</dbReference>
<feature type="domain" description="HpcH/HpaI aldolase/citrate lyase" evidence="4">
    <location>
        <begin position="29"/>
        <end position="249"/>
    </location>
</feature>
<accession>A0A7C4H690</accession>
<dbReference type="Gene3D" id="3.20.20.60">
    <property type="entry name" value="Phosphoenolpyruvate-binding domains"/>
    <property type="match status" value="1"/>
</dbReference>
<dbReference type="GO" id="GO:0016832">
    <property type="term" value="F:aldehyde-lyase activity"/>
    <property type="evidence" value="ECO:0007669"/>
    <property type="project" value="TreeGrafter"/>
</dbReference>
<keyword evidence="2" id="KW-0479">Metal-binding</keyword>
<keyword evidence="3" id="KW-0456">Lyase</keyword>
<evidence type="ECO:0000256" key="2">
    <source>
        <dbReference type="ARBA" id="ARBA00022723"/>
    </source>
</evidence>
<dbReference type="AlphaFoldDB" id="A0A7C4H690"/>
<dbReference type="InterPro" id="IPR005000">
    <property type="entry name" value="Aldolase/citrate-lyase_domain"/>
</dbReference>
<evidence type="ECO:0000259" key="4">
    <source>
        <dbReference type="Pfam" id="PF03328"/>
    </source>
</evidence>
<gene>
    <name evidence="5" type="ORF">ENU31_02965</name>
</gene>
<reference evidence="5" key="1">
    <citation type="journal article" date="2020" name="mSystems">
        <title>Genome- and Community-Level Interaction Insights into Carbon Utilization and Element Cycling Functions of Hydrothermarchaeota in Hydrothermal Sediment.</title>
        <authorList>
            <person name="Zhou Z."/>
            <person name="Liu Y."/>
            <person name="Xu W."/>
            <person name="Pan J."/>
            <person name="Luo Z.H."/>
            <person name="Li M."/>
        </authorList>
    </citation>
    <scope>NUCLEOTIDE SEQUENCE [LARGE SCALE GENOMIC DNA]</scope>
    <source>
        <strain evidence="5">SpSt-658</strain>
    </source>
</reference>
<comment type="similarity">
    <text evidence="1">Belongs to the HpcH/HpaI aldolase family.</text>
</comment>
<name>A0A7C4H690_9CREN</name>
<dbReference type="EMBL" id="DTCA01000094">
    <property type="protein sequence ID" value="HGM07353.1"/>
    <property type="molecule type" value="Genomic_DNA"/>
</dbReference>
<protein>
    <recommendedName>
        <fullName evidence="4">HpcH/HpaI aldolase/citrate lyase domain-containing protein</fullName>
    </recommendedName>
</protein>